<evidence type="ECO:0000313" key="2">
    <source>
        <dbReference type="EMBL" id="ADP82327.1"/>
    </source>
</evidence>
<keyword evidence="1" id="KW-0812">Transmembrane</keyword>
<dbReference type="HOGENOM" id="CLU_2897646_0_0_11"/>
<accession>E3JD43</accession>
<feature type="transmembrane region" description="Helical" evidence="1">
    <location>
        <begin position="7"/>
        <end position="30"/>
    </location>
</feature>
<protein>
    <submittedName>
        <fullName evidence="2">Magnesium transporter accessory protein</fullName>
    </submittedName>
</protein>
<dbReference type="AlphaFoldDB" id="E3JD43"/>
<sequence length="62" mass="6289" precursor="true">MNDLGIIGTLAAITLIVIGVLLAFTTAISWDTPTTFGVFGILLGAIGLFGGGIGSLLARRRA</sequence>
<feature type="transmembrane region" description="Helical" evidence="1">
    <location>
        <begin position="36"/>
        <end position="58"/>
    </location>
</feature>
<dbReference type="OrthoDB" id="3217441at2"/>
<proteinExistence type="predicted"/>
<gene>
    <name evidence="2" type="ordered locus">FraEuI1c_4328</name>
</gene>
<organism evidence="2 3">
    <name type="scientific">Pseudofrankia inefficax (strain DSM 45817 / CECT 9037 / DDB 130130 / EuI1c)</name>
    <name type="common">Frankia inefficax</name>
    <dbReference type="NCBI Taxonomy" id="298654"/>
    <lineage>
        <taxon>Bacteria</taxon>
        <taxon>Bacillati</taxon>
        <taxon>Actinomycetota</taxon>
        <taxon>Actinomycetes</taxon>
        <taxon>Frankiales</taxon>
        <taxon>Frankiaceae</taxon>
        <taxon>Pseudofrankia</taxon>
    </lineage>
</organism>
<dbReference type="RefSeq" id="WP_013425445.1">
    <property type="nucleotide sequence ID" value="NC_014666.1"/>
</dbReference>
<dbReference type="Proteomes" id="UP000002484">
    <property type="component" value="Chromosome"/>
</dbReference>
<dbReference type="KEGG" id="fri:FraEuI1c_4328"/>
<evidence type="ECO:0000256" key="1">
    <source>
        <dbReference type="SAM" id="Phobius"/>
    </source>
</evidence>
<keyword evidence="1" id="KW-1133">Transmembrane helix</keyword>
<name>E3JD43_PSEI1</name>
<dbReference type="STRING" id="298654.FraEuI1c_4328"/>
<keyword evidence="3" id="KW-1185">Reference proteome</keyword>
<dbReference type="EMBL" id="CP002299">
    <property type="protein sequence ID" value="ADP82327.1"/>
    <property type="molecule type" value="Genomic_DNA"/>
</dbReference>
<dbReference type="InParanoid" id="E3JD43"/>
<reference evidence="2 3" key="1">
    <citation type="submission" date="2010-10" db="EMBL/GenBank/DDBJ databases">
        <title>Complete sequence of Frankia sp. EuI1c.</title>
        <authorList>
            <consortium name="US DOE Joint Genome Institute"/>
            <person name="Lucas S."/>
            <person name="Copeland A."/>
            <person name="Lapidus A."/>
            <person name="Cheng J.-F."/>
            <person name="Bruce D."/>
            <person name="Goodwin L."/>
            <person name="Pitluck S."/>
            <person name="Chertkov O."/>
            <person name="Detter J.C."/>
            <person name="Han C."/>
            <person name="Tapia R."/>
            <person name="Land M."/>
            <person name="Hauser L."/>
            <person name="Jeffries C."/>
            <person name="Kyrpides N."/>
            <person name="Ivanova N."/>
            <person name="Mikhailova N."/>
            <person name="Beauchemin N."/>
            <person name="Sen A."/>
            <person name="Sur S.A."/>
            <person name="Gtari M."/>
            <person name="Wall L."/>
            <person name="Tisa L."/>
            <person name="Woyke T."/>
        </authorList>
    </citation>
    <scope>NUCLEOTIDE SEQUENCE [LARGE SCALE GENOMIC DNA]</scope>
    <source>
        <strain evidence="3">DSM 45817 / CECT 9037 / EuI1c</strain>
    </source>
</reference>
<keyword evidence="1" id="KW-0472">Membrane</keyword>
<evidence type="ECO:0000313" key="3">
    <source>
        <dbReference type="Proteomes" id="UP000002484"/>
    </source>
</evidence>